<dbReference type="EMBL" id="BTGU01000061">
    <property type="protein sequence ID" value="GMN56126.1"/>
    <property type="molecule type" value="Genomic_DNA"/>
</dbReference>
<dbReference type="Proteomes" id="UP001187192">
    <property type="component" value="Unassembled WGS sequence"/>
</dbReference>
<accession>A0AA88DGI4</accession>
<comment type="caution">
    <text evidence="2">The sequence shown here is derived from an EMBL/GenBank/DDBJ whole genome shotgun (WGS) entry which is preliminary data.</text>
</comment>
<organism evidence="2 3">
    <name type="scientific">Ficus carica</name>
    <name type="common">Common fig</name>
    <dbReference type="NCBI Taxonomy" id="3494"/>
    <lineage>
        <taxon>Eukaryota</taxon>
        <taxon>Viridiplantae</taxon>
        <taxon>Streptophyta</taxon>
        <taxon>Embryophyta</taxon>
        <taxon>Tracheophyta</taxon>
        <taxon>Spermatophyta</taxon>
        <taxon>Magnoliopsida</taxon>
        <taxon>eudicotyledons</taxon>
        <taxon>Gunneridae</taxon>
        <taxon>Pentapetalae</taxon>
        <taxon>rosids</taxon>
        <taxon>fabids</taxon>
        <taxon>Rosales</taxon>
        <taxon>Moraceae</taxon>
        <taxon>Ficeae</taxon>
        <taxon>Ficus</taxon>
    </lineage>
</organism>
<feature type="region of interest" description="Disordered" evidence="1">
    <location>
        <begin position="1"/>
        <end position="30"/>
    </location>
</feature>
<name>A0AA88DGI4_FICCA</name>
<keyword evidence="3" id="KW-1185">Reference proteome</keyword>
<evidence type="ECO:0000313" key="2">
    <source>
        <dbReference type="EMBL" id="GMN56126.1"/>
    </source>
</evidence>
<evidence type="ECO:0000256" key="1">
    <source>
        <dbReference type="SAM" id="MobiDB-lite"/>
    </source>
</evidence>
<dbReference type="Gramene" id="FCD_00027449-RA">
    <property type="protein sequence ID" value="FCD_00027449-RA:cds"/>
    <property type="gene ID" value="FCD_00027449"/>
</dbReference>
<feature type="compositionally biased region" description="Basic and acidic residues" evidence="1">
    <location>
        <begin position="10"/>
        <end position="19"/>
    </location>
</feature>
<dbReference type="AlphaFoldDB" id="A0AA88DGI4"/>
<sequence>MRGRDITGIQHERERETGSPKRVVGETSTLLSPKRPPRYCCCSSLRFGFRPRVSFFTGARCNREGAEGSATIPLMAATSSVSVEGSATTKCLYICLRRCLSRATECSTRGRTQCSRISPIRRPAMSSGLTLSVDPAFSPWLSPSLSLP</sequence>
<gene>
    <name evidence="2" type="ORF">TIFTF001_025242</name>
</gene>
<evidence type="ECO:0000313" key="3">
    <source>
        <dbReference type="Proteomes" id="UP001187192"/>
    </source>
</evidence>
<reference evidence="2" key="1">
    <citation type="submission" date="2023-07" db="EMBL/GenBank/DDBJ databases">
        <title>draft genome sequence of fig (Ficus carica).</title>
        <authorList>
            <person name="Takahashi T."/>
            <person name="Nishimura K."/>
        </authorList>
    </citation>
    <scope>NUCLEOTIDE SEQUENCE</scope>
</reference>
<proteinExistence type="predicted"/>
<protein>
    <submittedName>
        <fullName evidence="2">Uncharacterized protein</fullName>
    </submittedName>
</protein>